<proteinExistence type="predicted"/>
<dbReference type="OrthoDB" id="2564759at2"/>
<protein>
    <submittedName>
        <fullName evidence="3">Nicotianamine synthase protein</fullName>
    </submittedName>
</protein>
<keyword evidence="2" id="KW-0949">S-adenosyl-L-methionine</keyword>
<dbReference type="RefSeq" id="WP_091582508.1">
    <property type="nucleotide sequence ID" value="NZ_FNDU01000003.1"/>
</dbReference>
<evidence type="ECO:0000256" key="1">
    <source>
        <dbReference type="ARBA" id="ARBA00022679"/>
    </source>
</evidence>
<dbReference type="EMBL" id="FNDU01000003">
    <property type="protein sequence ID" value="SDH87151.1"/>
    <property type="molecule type" value="Genomic_DNA"/>
</dbReference>
<dbReference type="GO" id="GO:0030410">
    <property type="term" value="F:nicotianamine synthase activity"/>
    <property type="evidence" value="ECO:0007669"/>
    <property type="project" value="InterPro"/>
</dbReference>
<dbReference type="AlphaFoldDB" id="A0A1G8FYC8"/>
<dbReference type="PROSITE" id="PS51142">
    <property type="entry name" value="NAS"/>
    <property type="match status" value="1"/>
</dbReference>
<dbReference type="PANTHER" id="PTHR32266:SF12">
    <property type="entry name" value="NICOTIANAMINE SYNTHASE 3"/>
    <property type="match status" value="1"/>
</dbReference>
<evidence type="ECO:0000313" key="4">
    <source>
        <dbReference type="Proteomes" id="UP000199017"/>
    </source>
</evidence>
<dbReference type="PANTHER" id="PTHR32266">
    <property type="entry name" value="NICOTIANAMINE SYNTHASE 3"/>
    <property type="match status" value="1"/>
</dbReference>
<gene>
    <name evidence="3" type="ORF">SAMN05216352_103143</name>
</gene>
<dbReference type="InterPro" id="IPR004298">
    <property type="entry name" value="Nicotian_synth"/>
</dbReference>
<evidence type="ECO:0000313" key="3">
    <source>
        <dbReference type="EMBL" id="SDH87151.1"/>
    </source>
</evidence>
<sequence>MISTMTALEQHIFDTYQKAYHTLQNETDLSPKNPVINQTLSQLVFILTMPVDKNMTDQIIEHPDIKAIRKPMLSLLAQAESEMEKYYAMHYLTTARSINDLHHFMYWNNYTNLVQKEWKISHKLTKVKRMTMIGSGPLPLSALIMAKTSNAEVRSLDIDPFSHLLGQQLLTSLQNNNRILHEQEDGARADYSRDDFVLIASLVPNKEDILQQIKNTNPKAMAAIRSADGLYQLLYDPVQPNMYQNCGFQLVSRTEADSSVINTTLFLQTEK</sequence>
<dbReference type="Proteomes" id="UP000199017">
    <property type="component" value="Unassembled WGS sequence"/>
</dbReference>
<organism evidence="3 4">
    <name type="scientific">Alteribacillus bidgolensis</name>
    <dbReference type="NCBI Taxonomy" id="930129"/>
    <lineage>
        <taxon>Bacteria</taxon>
        <taxon>Bacillati</taxon>
        <taxon>Bacillota</taxon>
        <taxon>Bacilli</taxon>
        <taxon>Bacillales</taxon>
        <taxon>Bacillaceae</taxon>
        <taxon>Alteribacillus</taxon>
    </lineage>
</organism>
<dbReference type="InterPro" id="IPR029063">
    <property type="entry name" value="SAM-dependent_MTases_sf"/>
</dbReference>
<dbReference type="Gene3D" id="3.40.50.150">
    <property type="entry name" value="Vaccinia Virus protein VP39"/>
    <property type="match status" value="1"/>
</dbReference>
<dbReference type="STRING" id="930129.SAMN05216352_103143"/>
<evidence type="ECO:0000256" key="2">
    <source>
        <dbReference type="ARBA" id="ARBA00022691"/>
    </source>
</evidence>
<keyword evidence="4" id="KW-1185">Reference proteome</keyword>
<dbReference type="Pfam" id="PF03059">
    <property type="entry name" value="NAS"/>
    <property type="match status" value="1"/>
</dbReference>
<reference evidence="3 4" key="1">
    <citation type="submission" date="2016-10" db="EMBL/GenBank/DDBJ databases">
        <authorList>
            <person name="de Groot N.N."/>
        </authorList>
    </citation>
    <scope>NUCLEOTIDE SEQUENCE [LARGE SCALE GENOMIC DNA]</scope>
    <source>
        <strain evidence="4">P4B,CCM 7963,CECT 7998,DSM 25260,IBRC-M 10614,KCTC 13821</strain>
    </source>
</reference>
<keyword evidence="1" id="KW-0808">Transferase</keyword>
<accession>A0A1G8FYC8</accession>
<name>A0A1G8FYC8_9BACI</name>
<dbReference type="GO" id="GO:0030418">
    <property type="term" value="P:nicotianamine biosynthetic process"/>
    <property type="evidence" value="ECO:0007669"/>
    <property type="project" value="InterPro"/>
</dbReference>